<proteinExistence type="inferred from homology"/>
<evidence type="ECO:0000256" key="1">
    <source>
        <dbReference type="ARBA" id="ARBA00006718"/>
    </source>
</evidence>
<gene>
    <name evidence="2" type="ORF">FHP05_01820</name>
</gene>
<dbReference type="SUPFAM" id="SSF89360">
    <property type="entry name" value="HesB-like domain"/>
    <property type="match status" value="1"/>
</dbReference>
<organism evidence="2 3">
    <name type="scientific">Cerasibacillus terrae</name>
    <dbReference type="NCBI Taxonomy" id="2498845"/>
    <lineage>
        <taxon>Bacteria</taxon>
        <taxon>Bacillati</taxon>
        <taxon>Bacillota</taxon>
        <taxon>Bacilli</taxon>
        <taxon>Bacillales</taxon>
        <taxon>Bacillaceae</taxon>
        <taxon>Cerasibacillus</taxon>
    </lineage>
</organism>
<evidence type="ECO:0000313" key="3">
    <source>
        <dbReference type="Proteomes" id="UP000321574"/>
    </source>
</evidence>
<protein>
    <recommendedName>
        <fullName evidence="4">FeS cluster biogenesis domain-containing protein</fullName>
    </recommendedName>
</protein>
<dbReference type="EMBL" id="VDUW01000001">
    <property type="protein sequence ID" value="TXL67781.1"/>
    <property type="molecule type" value="Genomic_DNA"/>
</dbReference>
<comment type="caution">
    <text evidence="2">The sequence shown here is derived from an EMBL/GenBank/DDBJ whole genome shotgun (WGS) entry which is preliminary data.</text>
</comment>
<dbReference type="OrthoDB" id="1645729at2"/>
<dbReference type="PIRSF" id="PIRSF034852">
    <property type="entry name" value="UCP034852"/>
    <property type="match status" value="1"/>
</dbReference>
<reference evidence="2 3" key="1">
    <citation type="submission" date="2019-06" db="EMBL/GenBank/DDBJ databases">
        <title>Cerasibacillus sp. nov., isolated from maize field.</title>
        <authorList>
            <person name="Lin S.-Y."/>
            <person name="Tsai C.-F."/>
            <person name="Young C.-C."/>
        </authorList>
    </citation>
    <scope>NUCLEOTIDE SEQUENCE [LARGE SCALE GENOMIC DNA]</scope>
    <source>
        <strain evidence="2 3">CC-CFT480</strain>
    </source>
</reference>
<keyword evidence="3" id="KW-1185">Reference proteome</keyword>
<accession>A0A5C8P2H9</accession>
<dbReference type="Proteomes" id="UP000321574">
    <property type="component" value="Unassembled WGS sequence"/>
</dbReference>
<dbReference type="AlphaFoldDB" id="A0A5C8P2H9"/>
<dbReference type="InterPro" id="IPR008326">
    <property type="entry name" value="PdhI-like"/>
</dbReference>
<dbReference type="InterPro" id="IPR035903">
    <property type="entry name" value="HesB-like_dom_sf"/>
</dbReference>
<evidence type="ECO:0000313" key="2">
    <source>
        <dbReference type="EMBL" id="TXL67781.1"/>
    </source>
</evidence>
<name>A0A5C8P2H9_9BACI</name>
<dbReference type="RefSeq" id="WP_147665511.1">
    <property type="nucleotide sequence ID" value="NZ_VDUW01000001.1"/>
</dbReference>
<evidence type="ECO:0008006" key="4">
    <source>
        <dbReference type="Google" id="ProtNLM"/>
    </source>
</evidence>
<comment type="similarity">
    <text evidence="1">Belongs to the HesB/IscA family.</text>
</comment>
<sequence>MNIQVNNMAAKWYKEELDMENSSFLRYFVRYGGKGHIPGFSLGIKQESPEYIHTSVKVNGITFFIEESDKWYFDGVDLLVDFDTKLNEPVFTYQPN</sequence>